<dbReference type="EMBL" id="SZOH01004632">
    <property type="protein sequence ID" value="TKI84019.1"/>
    <property type="molecule type" value="Genomic_DNA"/>
</dbReference>
<name>A0A9X9F1P3_BACCE</name>
<protein>
    <submittedName>
        <fullName evidence="1">N-acetyltransferase</fullName>
    </submittedName>
</protein>
<proteinExistence type="predicted"/>
<dbReference type="Proteomes" id="UP000308444">
    <property type="component" value="Unassembled WGS sequence"/>
</dbReference>
<sequence length="41" mass="5115">MVRRHRIDIICRCYSNIENCQFIVGDLQRNFRESRENLFIR</sequence>
<comment type="caution">
    <text evidence="1">The sequence shown here is derived from an EMBL/GenBank/DDBJ whole genome shotgun (WGS) entry which is preliminary data.</text>
</comment>
<evidence type="ECO:0000313" key="1">
    <source>
        <dbReference type="EMBL" id="TKI84019.1"/>
    </source>
</evidence>
<dbReference type="AlphaFoldDB" id="A0A9X9F1P3"/>
<feature type="non-terminal residue" evidence="1">
    <location>
        <position position="41"/>
    </location>
</feature>
<organism evidence="1 2">
    <name type="scientific">Bacillus cereus</name>
    <dbReference type="NCBI Taxonomy" id="1396"/>
    <lineage>
        <taxon>Bacteria</taxon>
        <taxon>Bacillati</taxon>
        <taxon>Bacillota</taxon>
        <taxon>Bacilli</taxon>
        <taxon>Bacillales</taxon>
        <taxon>Bacillaceae</taxon>
        <taxon>Bacillus</taxon>
        <taxon>Bacillus cereus group</taxon>
    </lineage>
</organism>
<gene>
    <name evidence="1" type="ORF">FC695_40800</name>
</gene>
<accession>A0A9X9F1P3</accession>
<evidence type="ECO:0000313" key="2">
    <source>
        <dbReference type="Proteomes" id="UP000308444"/>
    </source>
</evidence>
<reference evidence="1 2" key="1">
    <citation type="journal article" date="2019" name="Environ. Microbiol.">
        <title>An active ?-lactamase is a part of an orchestrated cell wall stress resistance network of Bacillus subtilis and related rhizosphere species.</title>
        <authorList>
            <person name="Bucher T."/>
            <person name="Keren-Paz A."/>
            <person name="Hausser J."/>
            <person name="Olender T."/>
            <person name="Cytryn E."/>
            <person name="Kolodkin-Gal I."/>
        </authorList>
    </citation>
    <scope>NUCLEOTIDE SEQUENCE [LARGE SCALE GENOMIC DNA]</scope>
    <source>
        <strain evidence="1 2">I32</strain>
    </source>
</reference>